<evidence type="ECO:0000313" key="1">
    <source>
        <dbReference type="EMBL" id="MFG6464020.1"/>
    </source>
</evidence>
<dbReference type="EMBL" id="JBIGHX010000008">
    <property type="protein sequence ID" value="MFG6464020.1"/>
    <property type="molecule type" value="Genomic_DNA"/>
</dbReference>
<organism evidence="1 2">
    <name type="scientific">Pelomonas lactea</name>
    <dbReference type="NCBI Taxonomy" id="3299030"/>
    <lineage>
        <taxon>Bacteria</taxon>
        <taxon>Pseudomonadati</taxon>
        <taxon>Pseudomonadota</taxon>
        <taxon>Betaproteobacteria</taxon>
        <taxon>Burkholderiales</taxon>
        <taxon>Sphaerotilaceae</taxon>
        <taxon>Roseateles</taxon>
    </lineage>
</organism>
<sequence length="218" mass="23398">MGELDEMLAKSHDFAEHLLGMFGEDIEWFGGDRPEAAAAAAELAFEHAHALRVLFSAGTPNSGAAMLRLQYEALLRAAWLLYSAPESPVEKLSAFLTEETAATAKNVISAEKMLLALESTAEKAPNLRGLVLQLRELRDSAWAPMNGFVHAGLHALARTQDGFPAELGTNLVKLSNGMLPMSARLLARTTTSVALVTAVDKVYERFVDVLPVVAPGGN</sequence>
<dbReference type="Pfam" id="PF22491">
    <property type="entry name" value="DUF6988"/>
    <property type="match status" value="1"/>
</dbReference>
<dbReference type="RefSeq" id="WP_394513284.1">
    <property type="nucleotide sequence ID" value="NZ_JBIGHX010000008.1"/>
</dbReference>
<gene>
    <name evidence="1" type="ORF">ACG04Q_20780</name>
</gene>
<protein>
    <submittedName>
        <fullName evidence="1">DUF6988 family protein</fullName>
    </submittedName>
</protein>
<dbReference type="InterPro" id="IPR054257">
    <property type="entry name" value="DUF6988"/>
</dbReference>
<proteinExistence type="predicted"/>
<accession>A0ABW7GPY7</accession>
<evidence type="ECO:0000313" key="2">
    <source>
        <dbReference type="Proteomes" id="UP001606302"/>
    </source>
</evidence>
<reference evidence="1 2" key="1">
    <citation type="submission" date="2024-08" db="EMBL/GenBank/DDBJ databases">
        <authorList>
            <person name="Lu H."/>
        </authorList>
    </citation>
    <scope>NUCLEOTIDE SEQUENCE [LARGE SCALE GENOMIC DNA]</scope>
    <source>
        <strain evidence="1 2">DXS20W</strain>
    </source>
</reference>
<name>A0ABW7GPY7_9BURK</name>
<keyword evidence="2" id="KW-1185">Reference proteome</keyword>
<dbReference type="Proteomes" id="UP001606302">
    <property type="component" value="Unassembled WGS sequence"/>
</dbReference>
<comment type="caution">
    <text evidence="1">The sequence shown here is derived from an EMBL/GenBank/DDBJ whole genome shotgun (WGS) entry which is preliminary data.</text>
</comment>